<protein>
    <submittedName>
        <fullName evidence="1">Uncharacterized protein</fullName>
    </submittedName>
</protein>
<dbReference type="Proteomes" id="UP000828390">
    <property type="component" value="Unassembled WGS sequence"/>
</dbReference>
<comment type="caution">
    <text evidence="1">The sequence shown here is derived from an EMBL/GenBank/DDBJ whole genome shotgun (WGS) entry which is preliminary data.</text>
</comment>
<dbReference type="AlphaFoldDB" id="A0A9D4GZS2"/>
<evidence type="ECO:0000313" key="1">
    <source>
        <dbReference type="EMBL" id="KAH3824456.1"/>
    </source>
</evidence>
<reference evidence="1" key="2">
    <citation type="submission" date="2020-11" db="EMBL/GenBank/DDBJ databases">
        <authorList>
            <person name="McCartney M.A."/>
            <person name="Auch B."/>
            <person name="Kono T."/>
            <person name="Mallez S."/>
            <person name="Becker A."/>
            <person name="Gohl D.M."/>
            <person name="Silverstein K.A.T."/>
            <person name="Koren S."/>
            <person name="Bechman K.B."/>
            <person name="Herman A."/>
            <person name="Abrahante J.E."/>
            <person name="Garbe J."/>
        </authorList>
    </citation>
    <scope>NUCLEOTIDE SEQUENCE</scope>
    <source>
        <strain evidence="1">Duluth1</strain>
        <tissue evidence="1">Whole animal</tissue>
    </source>
</reference>
<dbReference type="EMBL" id="JAIWYP010000005">
    <property type="protein sequence ID" value="KAH3824456.1"/>
    <property type="molecule type" value="Genomic_DNA"/>
</dbReference>
<keyword evidence="2" id="KW-1185">Reference proteome</keyword>
<accession>A0A9D4GZS2</accession>
<reference evidence="1" key="1">
    <citation type="journal article" date="2019" name="bioRxiv">
        <title>The Genome of the Zebra Mussel, Dreissena polymorpha: A Resource for Invasive Species Research.</title>
        <authorList>
            <person name="McCartney M.A."/>
            <person name="Auch B."/>
            <person name="Kono T."/>
            <person name="Mallez S."/>
            <person name="Zhang Y."/>
            <person name="Obille A."/>
            <person name="Becker A."/>
            <person name="Abrahante J.E."/>
            <person name="Garbe J."/>
            <person name="Badalamenti J.P."/>
            <person name="Herman A."/>
            <person name="Mangelson H."/>
            <person name="Liachko I."/>
            <person name="Sullivan S."/>
            <person name="Sone E.D."/>
            <person name="Koren S."/>
            <person name="Silverstein K.A.T."/>
            <person name="Beckman K.B."/>
            <person name="Gohl D.M."/>
        </authorList>
    </citation>
    <scope>NUCLEOTIDE SEQUENCE</scope>
    <source>
        <strain evidence="1">Duluth1</strain>
        <tissue evidence="1">Whole animal</tissue>
    </source>
</reference>
<name>A0A9D4GZS2_DREPO</name>
<sequence>MFNAGNPTRLLGDIPAFMTENVMGYLSQNAMEILIRGNVYYKTEPLGNQGRGVR</sequence>
<organism evidence="1 2">
    <name type="scientific">Dreissena polymorpha</name>
    <name type="common">Zebra mussel</name>
    <name type="synonym">Mytilus polymorpha</name>
    <dbReference type="NCBI Taxonomy" id="45954"/>
    <lineage>
        <taxon>Eukaryota</taxon>
        <taxon>Metazoa</taxon>
        <taxon>Spiralia</taxon>
        <taxon>Lophotrochozoa</taxon>
        <taxon>Mollusca</taxon>
        <taxon>Bivalvia</taxon>
        <taxon>Autobranchia</taxon>
        <taxon>Heteroconchia</taxon>
        <taxon>Euheterodonta</taxon>
        <taxon>Imparidentia</taxon>
        <taxon>Neoheterodontei</taxon>
        <taxon>Myida</taxon>
        <taxon>Dreissenoidea</taxon>
        <taxon>Dreissenidae</taxon>
        <taxon>Dreissena</taxon>
    </lineage>
</organism>
<evidence type="ECO:0000313" key="2">
    <source>
        <dbReference type="Proteomes" id="UP000828390"/>
    </source>
</evidence>
<proteinExistence type="predicted"/>
<gene>
    <name evidence="1" type="ORF">DPMN_126292</name>
</gene>